<protein>
    <submittedName>
        <fullName evidence="2">Uncharacterized protein</fullName>
    </submittedName>
</protein>
<feature type="coiled-coil region" evidence="1">
    <location>
        <begin position="46"/>
        <end position="108"/>
    </location>
</feature>
<evidence type="ECO:0000313" key="2">
    <source>
        <dbReference type="EMBL" id="QJA85496.1"/>
    </source>
</evidence>
<organism evidence="2">
    <name type="scientific">viral metagenome</name>
    <dbReference type="NCBI Taxonomy" id="1070528"/>
    <lineage>
        <taxon>unclassified sequences</taxon>
        <taxon>metagenomes</taxon>
        <taxon>organismal metagenomes</taxon>
    </lineage>
</organism>
<proteinExistence type="predicted"/>
<accession>A0A6M3KTY9</accession>
<gene>
    <name evidence="2" type="ORF">MM415B02214_0007</name>
</gene>
<keyword evidence="1" id="KW-0175">Coiled coil</keyword>
<dbReference type="EMBL" id="MT142578">
    <property type="protein sequence ID" value="QJA85496.1"/>
    <property type="molecule type" value="Genomic_DNA"/>
</dbReference>
<evidence type="ECO:0000256" key="1">
    <source>
        <dbReference type="SAM" id="Coils"/>
    </source>
</evidence>
<name>A0A6M3KTY9_9ZZZZ</name>
<sequence>MKQFKRLLGFVVISTLLTFNLALAGEEKPKMKPATSIEVIDYKLKYLELQVQLESAKAKLQNATELVKLYEFYISEMQKQREVAQVGASSAMKELEKYKNQLDASGEKKK</sequence>
<dbReference type="AlphaFoldDB" id="A0A6M3KTY9"/>
<reference evidence="2" key="1">
    <citation type="submission" date="2020-03" db="EMBL/GenBank/DDBJ databases">
        <title>The deep terrestrial virosphere.</title>
        <authorList>
            <person name="Holmfeldt K."/>
            <person name="Nilsson E."/>
            <person name="Simone D."/>
            <person name="Lopez-Fernandez M."/>
            <person name="Wu X."/>
            <person name="de Brujin I."/>
            <person name="Lundin D."/>
            <person name="Andersson A."/>
            <person name="Bertilsson S."/>
            <person name="Dopson M."/>
        </authorList>
    </citation>
    <scope>NUCLEOTIDE SEQUENCE</scope>
    <source>
        <strain evidence="2">MM415B02214</strain>
    </source>
</reference>